<evidence type="ECO:0000313" key="2">
    <source>
        <dbReference type="EMBL" id="KAG1777806.1"/>
    </source>
</evidence>
<reference evidence="2" key="1">
    <citation type="journal article" date="2020" name="New Phytol.">
        <title>Comparative genomics reveals dynamic genome evolution in host specialist ectomycorrhizal fungi.</title>
        <authorList>
            <person name="Lofgren L.A."/>
            <person name="Nguyen N.H."/>
            <person name="Vilgalys R."/>
            <person name="Ruytinx J."/>
            <person name="Liao H.L."/>
            <person name="Branco S."/>
            <person name="Kuo A."/>
            <person name="LaButti K."/>
            <person name="Lipzen A."/>
            <person name="Andreopoulos W."/>
            <person name="Pangilinan J."/>
            <person name="Riley R."/>
            <person name="Hundley H."/>
            <person name="Na H."/>
            <person name="Barry K."/>
            <person name="Grigoriev I.V."/>
            <person name="Stajich J.E."/>
            <person name="Kennedy P.G."/>
        </authorList>
    </citation>
    <scope>NUCLEOTIDE SEQUENCE</scope>
    <source>
        <strain evidence="2">DOB743</strain>
    </source>
</reference>
<sequence length="132" mass="14907">MKKPDKRRKDVAALLKIAHDLDWDEVKVKITKKLAECLKLKKPDLSDYELTFSVPQHQTSPIPLANEDDFDNLCEAAIKCKDPQAKVIIEAILKKKGTGKENNVGSDDEDDGTDDDSADRPKKKKKGKMNFR</sequence>
<organism evidence="2 3">
    <name type="scientific">Suillus placidus</name>
    <dbReference type="NCBI Taxonomy" id="48579"/>
    <lineage>
        <taxon>Eukaryota</taxon>
        <taxon>Fungi</taxon>
        <taxon>Dikarya</taxon>
        <taxon>Basidiomycota</taxon>
        <taxon>Agaricomycotina</taxon>
        <taxon>Agaricomycetes</taxon>
        <taxon>Agaricomycetidae</taxon>
        <taxon>Boletales</taxon>
        <taxon>Suillineae</taxon>
        <taxon>Suillaceae</taxon>
        <taxon>Suillus</taxon>
    </lineage>
</organism>
<dbReference type="Proteomes" id="UP000714275">
    <property type="component" value="Unassembled WGS sequence"/>
</dbReference>
<proteinExistence type="predicted"/>
<keyword evidence="3" id="KW-1185">Reference proteome</keyword>
<comment type="caution">
    <text evidence="2">The sequence shown here is derived from an EMBL/GenBank/DDBJ whole genome shotgun (WGS) entry which is preliminary data.</text>
</comment>
<feature type="compositionally biased region" description="Basic residues" evidence="1">
    <location>
        <begin position="121"/>
        <end position="132"/>
    </location>
</feature>
<feature type="compositionally biased region" description="Acidic residues" evidence="1">
    <location>
        <begin position="106"/>
        <end position="117"/>
    </location>
</feature>
<protein>
    <submittedName>
        <fullName evidence="2">Uncharacterized protein</fullName>
    </submittedName>
</protein>
<dbReference type="AlphaFoldDB" id="A0A9P6ZXV9"/>
<dbReference type="OrthoDB" id="3063862at2759"/>
<dbReference type="EMBL" id="JABBWD010000019">
    <property type="protein sequence ID" value="KAG1777806.1"/>
    <property type="molecule type" value="Genomic_DNA"/>
</dbReference>
<evidence type="ECO:0000256" key="1">
    <source>
        <dbReference type="SAM" id="MobiDB-lite"/>
    </source>
</evidence>
<gene>
    <name evidence="2" type="ORF">EV702DRAFT_1197017</name>
</gene>
<feature type="region of interest" description="Disordered" evidence="1">
    <location>
        <begin position="98"/>
        <end position="132"/>
    </location>
</feature>
<accession>A0A9P6ZXV9</accession>
<evidence type="ECO:0000313" key="3">
    <source>
        <dbReference type="Proteomes" id="UP000714275"/>
    </source>
</evidence>
<name>A0A9P6ZXV9_9AGAM</name>